<dbReference type="AlphaFoldDB" id="C8VFI3"/>
<evidence type="ECO:0000313" key="3">
    <source>
        <dbReference type="Proteomes" id="UP000000560"/>
    </source>
</evidence>
<name>C8VFI3_EMENI</name>
<gene>
    <name evidence="2" type="ORF">ANIA_05756</name>
</gene>
<dbReference type="VEuPathDB" id="FungiDB:AN5756"/>
<feature type="signal peptide" evidence="1">
    <location>
        <begin position="1"/>
        <end position="27"/>
    </location>
</feature>
<sequence length="139" mass="15421">MISVLLTAHTIALSYIVITSIQSPSDGGEYAISAQTDNAYVPAETSVAQQTAGRLSARRDLSDTAEDSIKTSPITAQNIVSEYRQEPNKLKTSFLDLQDCASQSEKMRRSSLIWIPKFGLIHLLTRTIIEFLKRCTWAN</sequence>
<dbReference type="Proteomes" id="UP000000560">
    <property type="component" value="Chromosome V"/>
</dbReference>
<dbReference type="KEGG" id="ani:ANIA_05756"/>
<protein>
    <submittedName>
        <fullName evidence="2">Uncharacterized protein</fullName>
    </submittedName>
</protein>
<dbReference type="HOGENOM" id="CLU_1845080_0_0_1"/>
<reference evidence="3" key="1">
    <citation type="journal article" date="2005" name="Nature">
        <title>Sequencing of Aspergillus nidulans and comparative analysis with A. fumigatus and A. oryzae.</title>
        <authorList>
            <person name="Galagan J.E."/>
            <person name="Calvo S.E."/>
            <person name="Cuomo C."/>
            <person name="Ma L.J."/>
            <person name="Wortman J.R."/>
            <person name="Batzoglou S."/>
            <person name="Lee S.I."/>
            <person name="Basturkmen M."/>
            <person name="Spevak C.C."/>
            <person name="Clutterbuck J."/>
            <person name="Kapitonov V."/>
            <person name="Jurka J."/>
            <person name="Scazzocchio C."/>
            <person name="Farman M."/>
            <person name="Butler J."/>
            <person name="Purcell S."/>
            <person name="Harris S."/>
            <person name="Braus G.H."/>
            <person name="Draht O."/>
            <person name="Busch S."/>
            <person name="D'Enfert C."/>
            <person name="Bouchier C."/>
            <person name="Goldman G.H."/>
            <person name="Bell-Pedersen D."/>
            <person name="Griffiths-Jones S."/>
            <person name="Doonan J.H."/>
            <person name="Yu J."/>
            <person name="Vienken K."/>
            <person name="Pain A."/>
            <person name="Freitag M."/>
            <person name="Selker E.U."/>
            <person name="Archer D.B."/>
            <person name="Penalva M.A."/>
            <person name="Oakley B.R."/>
            <person name="Momany M."/>
            <person name="Tanaka T."/>
            <person name="Kumagai T."/>
            <person name="Asai K."/>
            <person name="Machida M."/>
            <person name="Nierman W.C."/>
            <person name="Denning D.W."/>
            <person name="Caddick M."/>
            <person name="Hynes M."/>
            <person name="Paoletti M."/>
            <person name="Fischer R."/>
            <person name="Miller B."/>
            <person name="Dyer P."/>
            <person name="Sachs M.S."/>
            <person name="Osmani S.A."/>
            <person name="Birren B.W."/>
        </authorList>
    </citation>
    <scope>NUCLEOTIDE SEQUENCE [LARGE SCALE GENOMIC DNA]</scope>
    <source>
        <strain evidence="3">FGSC A4 / ATCC 38163 / CBS 112.46 / NRRL 194 / M139</strain>
    </source>
</reference>
<accession>C8VFI3</accession>
<dbReference type="InParanoid" id="C8VFI3"/>
<evidence type="ECO:0000256" key="1">
    <source>
        <dbReference type="SAM" id="SignalP"/>
    </source>
</evidence>
<dbReference type="EMBL" id="BN001305">
    <property type="protein sequence ID" value="CBF81268.1"/>
    <property type="molecule type" value="Genomic_DNA"/>
</dbReference>
<proteinExistence type="predicted"/>
<dbReference type="RefSeq" id="XP_050468197.1">
    <property type="nucleotide sequence ID" value="XM_050612255.1"/>
</dbReference>
<organism evidence="2 3">
    <name type="scientific">Emericella nidulans (strain FGSC A4 / ATCC 38163 / CBS 112.46 / NRRL 194 / M139)</name>
    <name type="common">Aspergillus nidulans</name>
    <dbReference type="NCBI Taxonomy" id="227321"/>
    <lineage>
        <taxon>Eukaryota</taxon>
        <taxon>Fungi</taxon>
        <taxon>Dikarya</taxon>
        <taxon>Ascomycota</taxon>
        <taxon>Pezizomycotina</taxon>
        <taxon>Eurotiomycetes</taxon>
        <taxon>Eurotiomycetidae</taxon>
        <taxon>Eurotiales</taxon>
        <taxon>Aspergillaceae</taxon>
        <taxon>Aspergillus</taxon>
        <taxon>Aspergillus subgen. Nidulantes</taxon>
    </lineage>
</organism>
<dbReference type="GeneID" id="2872046"/>
<keyword evidence="1" id="KW-0732">Signal</keyword>
<evidence type="ECO:0000313" key="2">
    <source>
        <dbReference type="EMBL" id="CBF81268.1"/>
    </source>
</evidence>
<reference evidence="3" key="2">
    <citation type="journal article" date="2009" name="Fungal Genet. Biol.">
        <title>The 2008 update of the Aspergillus nidulans genome annotation: a community effort.</title>
        <authorList>
            <person name="Wortman J.R."/>
            <person name="Gilsenan J.M."/>
            <person name="Joardar V."/>
            <person name="Deegan J."/>
            <person name="Clutterbuck J."/>
            <person name="Andersen M.R."/>
            <person name="Archer D."/>
            <person name="Bencina M."/>
            <person name="Braus G."/>
            <person name="Coutinho P."/>
            <person name="von Dohren H."/>
            <person name="Doonan J."/>
            <person name="Driessen A.J."/>
            <person name="Durek P."/>
            <person name="Espeso E."/>
            <person name="Fekete E."/>
            <person name="Flipphi M."/>
            <person name="Estrada C.G."/>
            <person name="Geysens S."/>
            <person name="Goldman G."/>
            <person name="de Groot P.W."/>
            <person name="Hansen K."/>
            <person name="Harris S.D."/>
            <person name="Heinekamp T."/>
            <person name="Helmstaedt K."/>
            <person name="Henrissat B."/>
            <person name="Hofmann G."/>
            <person name="Homan T."/>
            <person name="Horio T."/>
            <person name="Horiuchi H."/>
            <person name="James S."/>
            <person name="Jones M."/>
            <person name="Karaffa L."/>
            <person name="Karanyi Z."/>
            <person name="Kato M."/>
            <person name="Keller N."/>
            <person name="Kelly D.E."/>
            <person name="Kiel J.A."/>
            <person name="Kim J.M."/>
            <person name="van der Klei I.J."/>
            <person name="Klis F.M."/>
            <person name="Kovalchuk A."/>
            <person name="Krasevec N."/>
            <person name="Kubicek C.P."/>
            <person name="Liu B."/>
            <person name="Maccabe A."/>
            <person name="Meyer V."/>
            <person name="Mirabito P."/>
            <person name="Miskei M."/>
            <person name="Mos M."/>
            <person name="Mullins J."/>
            <person name="Nelson D.R."/>
            <person name="Nielsen J."/>
            <person name="Oakley B.R."/>
            <person name="Osmani S.A."/>
            <person name="Pakula T."/>
            <person name="Paszewski A."/>
            <person name="Paulsen I."/>
            <person name="Pilsyk S."/>
            <person name="Pocsi I."/>
            <person name="Punt P.J."/>
            <person name="Ram A.F."/>
            <person name="Ren Q."/>
            <person name="Robellet X."/>
            <person name="Robson G."/>
            <person name="Seiboth B."/>
            <person name="van Solingen P."/>
            <person name="Specht T."/>
            <person name="Sun J."/>
            <person name="Taheri-Talesh N."/>
            <person name="Takeshita N."/>
            <person name="Ussery D."/>
            <person name="vanKuyk P.A."/>
            <person name="Visser H."/>
            <person name="van de Vondervoort P.J."/>
            <person name="de Vries R.P."/>
            <person name="Walton J."/>
            <person name="Xiang X."/>
            <person name="Xiong Y."/>
            <person name="Zeng A.P."/>
            <person name="Brandt B.W."/>
            <person name="Cornell M.J."/>
            <person name="van den Hondel C.A."/>
            <person name="Visser J."/>
            <person name="Oliver S.G."/>
            <person name="Turner G."/>
        </authorList>
    </citation>
    <scope>GENOME REANNOTATION</scope>
    <source>
        <strain evidence="3">FGSC A4 / ATCC 38163 / CBS 112.46 / NRRL 194 / M139</strain>
    </source>
</reference>
<keyword evidence="3" id="KW-1185">Reference proteome</keyword>
<feature type="chain" id="PRO_5002992180" evidence="1">
    <location>
        <begin position="28"/>
        <end position="139"/>
    </location>
</feature>